<evidence type="ECO:0000256" key="1">
    <source>
        <dbReference type="SAM" id="Phobius"/>
    </source>
</evidence>
<feature type="transmembrane region" description="Helical" evidence="1">
    <location>
        <begin position="212"/>
        <end position="235"/>
    </location>
</feature>
<feature type="transmembrane region" description="Helical" evidence="1">
    <location>
        <begin position="354"/>
        <end position="381"/>
    </location>
</feature>
<proteinExistence type="predicted"/>
<feature type="transmembrane region" description="Helical" evidence="1">
    <location>
        <begin position="123"/>
        <end position="144"/>
    </location>
</feature>
<reference evidence="3" key="1">
    <citation type="journal article" date="2019" name="Int. J. Syst. Evol. Microbiol.">
        <title>The Global Catalogue of Microorganisms (GCM) 10K type strain sequencing project: providing services to taxonomists for standard genome sequencing and annotation.</title>
        <authorList>
            <consortium name="The Broad Institute Genomics Platform"/>
            <consortium name="The Broad Institute Genome Sequencing Center for Infectious Disease"/>
            <person name="Wu L."/>
            <person name="Ma J."/>
        </authorList>
    </citation>
    <scope>NUCLEOTIDE SEQUENCE [LARGE SCALE GENOMIC DNA]</scope>
    <source>
        <strain evidence="3">JCM 18537</strain>
    </source>
</reference>
<feature type="transmembrane region" description="Helical" evidence="1">
    <location>
        <begin position="150"/>
        <end position="173"/>
    </location>
</feature>
<keyword evidence="1" id="KW-0472">Membrane</keyword>
<sequence>MSPEPRRIEPLPVGPALAVVAGLGAVTIGTFAAAGIAFVVVLVAGIVGEEAIGMPSVLDVLSRSLMGGVLLAVGAALLVELPRGILERRMRLRAAERRGSGPDAPRLPRAEDRALREEPYGGLLVLAWFAVVLGPVVMLVDLVSGFDFDGIALGAGAAITLGAVGLFFAHGGLARRWTARVERVRGPGPGTRRRGGTARAATRRAGAATKAIGWRVVTGFALQLGVYAFFAGVILRQPCRGCDQIDYGGGPMEGVVDLLVGLGGLLILIPVALLLASTVPFLLRTARAERRIVRDARAGTLQRSDDVLSQLTAPGWLTRLAYGLATVGALLVLLGIAPWTALVNDSASEDDVGALAGLSVLLAPGVGVLVAGLAAGIAGAVDSRARRAAILAALGDVG</sequence>
<feature type="transmembrane region" description="Helical" evidence="1">
    <location>
        <begin position="320"/>
        <end position="342"/>
    </location>
</feature>
<feature type="transmembrane region" description="Helical" evidence="1">
    <location>
        <begin position="255"/>
        <end position="283"/>
    </location>
</feature>
<gene>
    <name evidence="2" type="ORF">GCM10023351_19040</name>
</gene>
<dbReference type="EMBL" id="BAABKO010000003">
    <property type="protein sequence ID" value="GAA4774845.1"/>
    <property type="molecule type" value="Genomic_DNA"/>
</dbReference>
<evidence type="ECO:0000313" key="2">
    <source>
        <dbReference type="EMBL" id="GAA4774845.1"/>
    </source>
</evidence>
<dbReference type="RefSeq" id="WP_345438489.1">
    <property type="nucleotide sequence ID" value="NZ_BAABKO010000003.1"/>
</dbReference>
<keyword evidence="1" id="KW-0812">Transmembrane</keyword>
<keyword evidence="3" id="KW-1185">Reference proteome</keyword>
<evidence type="ECO:0008006" key="4">
    <source>
        <dbReference type="Google" id="ProtNLM"/>
    </source>
</evidence>
<feature type="transmembrane region" description="Helical" evidence="1">
    <location>
        <begin position="60"/>
        <end position="81"/>
    </location>
</feature>
<keyword evidence="1" id="KW-1133">Transmembrane helix</keyword>
<organism evidence="2 3">
    <name type="scientific">Microbacterium gilvum</name>
    <dbReference type="NCBI Taxonomy" id="1336204"/>
    <lineage>
        <taxon>Bacteria</taxon>
        <taxon>Bacillati</taxon>
        <taxon>Actinomycetota</taxon>
        <taxon>Actinomycetes</taxon>
        <taxon>Micrococcales</taxon>
        <taxon>Microbacteriaceae</taxon>
        <taxon>Microbacterium</taxon>
    </lineage>
</organism>
<feature type="transmembrane region" description="Helical" evidence="1">
    <location>
        <begin position="16"/>
        <end position="48"/>
    </location>
</feature>
<name>A0ABP9A6K7_9MICO</name>
<comment type="caution">
    <text evidence="2">The sequence shown here is derived from an EMBL/GenBank/DDBJ whole genome shotgun (WGS) entry which is preliminary data.</text>
</comment>
<dbReference type="Proteomes" id="UP001501645">
    <property type="component" value="Unassembled WGS sequence"/>
</dbReference>
<evidence type="ECO:0000313" key="3">
    <source>
        <dbReference type="Proteomes" id="UP001501645"/>
    </source>
</evidence>
<protein>
    <recommendedName>
        <fullName evidence="4">Integral membrane protein</fullName>
    </recommendedName>
</protein>
<accession>A0ABP9A6K7</accession>